<dbReference type="Pfam" id="PF06738">
    <property type="entry name" value="ThrE"/>
    <property type="match status" value="1"/>
</dbReference>
<protein>
    <recommendedName>
        <fullName evidence="2">Threonine/serine exporter-like N-terminal domain-containing protein</fullName>
    </recommendedName>
</protein>
<dbReference type="Proteomes" id="UP000732380">
    <property type="component" value="Unassembled WGS sequence"/>
</dbReference>
<dbReference type="PANTHER" id="PTHR31082:SF4">
    <property type="entry name" value="PHEROMONE-REGULATED MEMBRANE PROTEIN 10"/>
    <property type="match status" value="1"/>
</dbReference>
<evidence type="ECO:0000313" key="4">
    <source>
        <dbReference type="Proteomes" id="UP000732380"/>
    </source>
</evidence>
<dbReference type="EMBL" id="SRQM01000182">
    <property type="protein sequence ID" value="KAG6116320.1"/>
    <property type="molecule type" value="Genomic_DNA"/>
</dbReference>
<evidence type="ECO:0000313" key="3">
    <source>
        <dbReference type="EMBL" id="KAG6116320.1"/>
    </source>
</evidence>
<organism evidence="3 4">
    <name type="scientific">Claviceps humidiphila</name>
    <dbReference type="NCBI Taxonomy" id="1294629"/>
    <lineage>
        <taxon>Eukaryota</taxon>
        <taxon>Fungi</taxon>
        <taxon>Dikarya</taxon>
        <taxon>Ascomycota</taxon>
        <taxon>Pezizomycotina</taxon>
        <taxon>Sordariomycetes</taxon>
        <taxon>Hypocreomycetidae</taxon>
        <taxon>Hypocreales</taxon>
        <taxon>Clavicipitaceae</taxon>
        <taxon>Claviceps</taxon>
    </lineage>
</organism>
<evidence type="ECO:0000259" key="2">
    <source>
        <dbReference type="Pfam" id="PF06738"/>
    </source>
</evidence>
<gene>
    <name evidence="3" type="ORF">E4U13_001982</name>
</gene>
<accession>A0A9P7Q4W8</accession>
<dbReference type="InterPro" id="IPR051361">
    <property type="entry name" value="ThrE/Ser_Exporter"/>
</dbReference>
<feature type="domain" description="Threonine/serine exporter-like N-terminal" evidence="2">
    <location>
        <begin position="1"/>
        <end position="72"/>
    </location>
</feature>
<comment type="similarity">
    <text evidence="1">Belongs to the ThrE exporter (TC 2.A.79) family.</text>
</comment>
<reference evidence="3 4" key="1">
    <citation type="journal article" date="2020" name="bioRxiv">
        <title>Whole genome comparisons of ergot fungi reveals the divergence and evolution of species within the genus Claviceps are the result of varying mechanisms driving genome evolution and host range expansion.</title>
        <authorList>
            <person name="Wyka S.A."/>
            <person name="Mondo S.J."/>
            <person name="Liu M."/>
            <person name="Dettman J."/>
            <person name="Nalam V."/>
            <person name="Broders K.D."/>
        </authorList>
    </citation>
    <scope>NUCLEOTIDE SEQUENCE [LARGE SCALE GENOMIC DNA]</scope>
    <source>
        <strain evidence="3 4">LM576</strain>
    </source>
</reference>
<name>A0A9P7Q4W8_9HYPO</name>
<keyword evidence="4" id="KW-1185">Reference proteome</keyword>
<proteinExistence type="inferred from homology"/>
<sequence>MYGAPTHRLEEYMSMSSRALEIEGQFFYIPDCMTISFDESKAHSSEVELVRVLQGIDLRKLQDAHDINMDVAQCSRQAWCRRSNTEARCGTRQEDRVPGMVPGIDLRPRVGFFTVNLSGMGRAVVGTDRHAAGDEEKLTFDLEDS</sequence>
<dbReference type="AlphaFoldDB" id="A0A9P7Q4W8"/>
<dbReference type="InterPro" id="IPR010619">
    <property type="entry name" value="ThrE-like_N"/>
</dbReference>
<dbReference type="GO" id="GO:0022857">
    <property type="term" value="F:transmembrane transporter activity"/>
    <property type="evidence" value="ECO:0007669"/>
    <property type="project" value="InterPro"/>
</dbReference>
<dbReference type="PANTHER" id="PTHR31082">
    <property type="entry name" value="PHEROMONE-REGULATED MEMBRANE PROTEIN 10"/>
    <property type="match status" value="1"/>
</dbReference>
<comment type="caution">
    <text evidence="3">The sequence shown here is derived from an EMBL/GenBank/DDBJ whole genome shotgun (WGS) entry which is preliminary data.</text>
</comment>
<evidence type="ECO:0000256" key="1">
    <source>
        <dbReference type="ARBA" id="ARBA00034125"/>
    </source>
</evidence>